<dbReference type="AlphaFoldDB" id="A0A165YNX6"/>
<evidence type="ECO:0000313" key="2">
    <source>
        <dbReference type="Proteomes" id="UP000076532"/>
    </source>
</evidence>
<evidence type="ECO:0000313" key="1">
    <source>
        <dbReference type="EMBL" id="KZP09760.1"/>
    </source>
</evidence>
<dbReference type="EMBL" id="KV417693">
    <property type="protein sequence ID" value="KZP09760.1"/>
    <property type="molecule type" value="Genomic_DNA"/>
</dbReference>
<sequence length="152" mass="16861">MNMVHRSLIAVVVVTVVVVMPIVALGRGVISLRWGSESLRGRIIPLGRGRIALRGRVVSLRRSRIPPWWRISVRRTSLRPVWRPTAVVVRSCVSLLLLRVLESSTAAVALLGERVRLLLGHLLCLVPVQRIEAFRLDQLVDFGGGDPGKDLL</sequence>
<protein>
    <submittedName>
        <fullName evidence="1">Uncharacterized protein</fullName>
    </submittedName>
</protein>
<dbReference type="Proteomes" id="UP000076532">
    <property type="component" value="Unassembled WGS sequence"/>
</dbReference>
<proteinExistence type="predicted"/>
<keyword evidence="2" id="KW-1185">Reference proteome</keyword>
<reference evidence="1 2" key="1">
    <citation type="journal article" date="2016" name="Mol. Biol. Evol.">
        <title>Comparative Genomics of Early-Diverging Mushroom-Forming Fungi Provides Insights into the Origins of Lignocellulose Decay Capabilities.</title>
        <authorList>
            <person name="Nagy L.G."/>
            <person name="Riley R."/>
            <person name="Tritt A."/>
            <person name="Adam C."/>
            <person name="Daum C."/>
            <person name="Floudas D."/>
            <person name="Sun H."/>
            <person name="Yadav J.S."/>
            <person name="Pangilinan J."/>
            <person name="Larsson K.H."/>
            <person name="Matsuura K."/>
            <person name="Barry K."/>
            <person name="Labutti K."/>
            <person name="Kuo R."/>
            <person name="Ohm R.A."/>
            <person name="Bhattacharya S.S."/>
            <person name="Shirouzu T."/>
            <person name="Yoshinaga Y."/>
            <person name="Martin F.M."/>
            <person name="Grigoriev I.V."/>
            <person name="Hibbett D.S."/>
        </authorList>
    </citation>
    <scope>NUCLEOTIDE SEQUENCE [LARGE SCALE GENOMIC DNA]</scope>
    <source>
        <strain evidence="1 2">CBS 109695</strain>
    </source>
</reference>
<gene>
    <name evidence="1" type="ORF">FIBSPDRAFT_231165</name>
</gene>
<name>A0A165YNX6_9AGAM</name>
<accession>A0A165YNX6</accession>
<organism evidence="1 2">
    <name type="scientific">Athelia psychrophila</name>
    <dbReference type="NCBI Taxonomy" id="1759441"/>
    <lineage>
        <taxon>Eukaryota</taxon>
        <taxon>Fungi</taxon>
        <taxon>Dikarya</taxon>
        <taxon>Basidiomycota</taxon>
        <taxon>Agaricomycotina</taxon>
        <taxon>Agaricomycetes</taxon>
        <taxon>Agaricomycetidae</taxon>
        <taxon>Atheliales</taxon>
        <taxon>Atheliaceae</taxon>
        <taxon>Athelia</taxon>
    </lineage>
</organism>